<dbReference type="PANTHER" id="PTHR34220:SF7">
    <property type="entry name" value="SENSOR HISTIDINE KINASE YPDA"/>
    <property type="match status" value="1"/>
</dbReference>
<dbReference type="GO" id="GO:0004673">
    <property type="term" value="F:protein histidine kinase activity"/>
    <property type="evidence" value="ECO:0007669"/>
    <property type="project" value="UniProtKB-EC"/>
</dbReference>
<evidence type="ECO:0000256" key="2">
    <source>
        <dbReference type="ARBA" id="ARBA00004651"/>
    </source>
</evidence>
<keyword evidence="7 13" id="KW-0418">Kinase</keyword>
<evidence type="ECO:0000256" key="6">
    <source>
        <dbReference type="ARBA" id="ARBA00022679"/>
    </source>
</evidence>
<evidence type="ECO:0000256" key="1">
    <source>
        <dbReference type="ARBA" id="ARBA00000085"/>
    </source>
</evidence>
<dbReference type="Proteomes" id="UP001597180">
    <property type="component" value="Unassembled WGS sequence"/>
</dbReference>
<keyword evidence="9 11" id="KW-0472">Membrane</keyword>
<evidence type="ECO:0000256" key="4">
    <source>
        <dbReference type="ARBA" id="ARBA00022475"/>
    </source>
</evidence>
<gene>
    <name evidence="13" type="ORF">ACFQ4B_06310</name>
</gene>
<dbReference type="InterPro" id="IPR003594">
    <property type="entry name" value="HATPase_dom"/>
</dbReference>
<dbReference type="InterPro" id="IPR050640">
    <property type="entry name" value="Bact_2-comp_sensor_kinase"/>
</dbReference>
<organism evidence="13 14">
    <name type="scientific">Paenibacillus vulneris</name>
    <dbReference type="NCBI Taxonomy" id="1133364"/>
    <lineage>
        <taxon>Bacteria</taxon>
        <taxon>Bacillati</taxon>
        <taxon>Bacillota</taxon>
        <taxon>Bacilli</taxon>
        <taxon>Bacillales</taxon>
        <taxon>Paenibacillaceae</taxon>
        <taxon>Paenibacillus</taxon>
    </lineage>
</organism>
<evidence type="ECO:0000256" key="8">
    <source>
        <dbReference type="ARBA" id="ARBA00023012"/>
    </source>
</evidence>
<keyword evidence="10" id="KW-0175">Coiled coil</keyword>
<keyword evidence="6 13" id="KW-0808">Transferase</keyword>
<dbReference type="Gene3D" id="6.10.340.10">
    <property type="match status" value="1"/>
</dbReference>
<dbReference type="SUPFAM" id="SSF158472">
    <property type="entry name" value="HAMP domain-like"/>
    <property type="match status" value="1"/>
</dbReference>
<evidence type="ECO:0000256" key="10">
    <source>
        <dbReference type="SAM" id="Coils"/>
    </source>
</evidence>
<proteinExistence type="predicted"/>
<feature type="domain" description="HAMP" evidence="12">
    <location>
        <begin position="295"/>
        <end position="347"/>
    </location>
</feature>
<dbReference type="Pfam" id="PF02518">
    <property type="entry name" value="HATPase_c"/>
    <property type="match status" value="1"/>
</dbReference>
<name>A0ABW3UFM8_9BACL</name>
<dbReference type="PANTHER" id="PTHR34220">
    <property type="entry name" value="SENSOR HISTIDINE KINASE YPDA"/>
    <property type="match status" value="1"/>
</dbReference>
<evidence type="ECO:0000256" key="5">
    <source>
        <dbReference type="ARBA" id="ARBA00022553"/>
    </source>
</evidence>
<dbReference type="Pfam" id="PF06580">
    <property type="entry name" value="His_kinase"/>
    <property type="match status" value="1"/>
</dbReference>
<feature type="coiled-coil region" evidence="10">
    <location>
        <begin position="332"/>
        <end position="369"/>
    </location>
</feature>
<keyword evidence="4" id="KW-1003">Cell membrane</keyword>
<dbReference type="InterPro" id="IPR004358">
    <property type="entry name" value="Sig_transdc_His_kin-like_C"/>
</dbReference>
<accession>A0ABW3UFM8</accession>
<dbReference type="InterPro" id="IPR010559">
    <property type="entry name" value="Sig_transdc_His_kin_internal"/>
</dbReference>
<comment type="caution">
    <text evidence="13">The sequence shown here is derived from an EMBL/GenBank/DDBJ whole genome shotgun (WGS) entry which is preliminary data.</text>
</comment>
<dbReference type="CDD" id="cd06225">
    <property type="entry name" value="HAMP"/>
    <property type="match status" value="1"/>
</dbReference>
<evidence type="ECO:0000256" key="7">
    <source>
        <dbReference type="ARBA" id="ARBA00022777"/>
    </source>
</evidence>
<evidence type="ECO:0000259" key="12">
    <source>
        <dbReference type="PROSITE" id="PS50885"/>
    </source>
</evidence>
<keyword evidence="14" id="KW-1185">Reference proteome</keyword>
<dbReference type="InterPro" id="IPR036890">
    <property type="entry name" value="HATPase_C_sf"/>
</dbReference>
<dbReference type="EMBL" id="JBHTLU010000012">
    <property type="protein sequence ID" value="MFD1219723.1"/>
    <property type="molecule type" value="Genomic_DNA"/>
</dbReference>
<dbReference type="PRINTS" id="PR00344">
    <property type="entry name" value="BCTRLSENSOR"/>
</dbReference>
<evidence type="ECO:0000313" key="14">
    <source>
        <dbReference type="Proteomes" id="UP001597180"/>
    </source>
</evidence>
<keyword evidence="5" id="KW-0597">Phosphoprotein</keyword>
<evidence type="ECO:0000313" key="13">
    <source>
        <dbReference type="EMBL" id="MFD1219723.1"/>
    </source>
</evidence>
<keyword evidence="8" id="KW-0902">Two-component regulatory system</keyword>
<feature type="transmembrane region" description="Helical" evidence="11">
    <location>
        <begin position="275"/>
        <end position="297"/>
    </location>
</feature>
<comment type="subcellular location">
    <subcellularLocation>
        <location evidence="2">Cell membrane</location>
        <topology evidence="2">Multi-pass membrane protein</topology>
    </subcellularLocation>
</comment>
<reference evidence="14" key="1">
    <citation type="journal article" date="2019" name="Int. J. Syst. Evol. Microbiol.">
        <title>The Global Catalogue of Microorganisms (GCM) 10K type strain sequencing project: providing services to taxonomists for standard genome sequencing and annotation.</title>
        <authorList>
            <consortium name="The Broad Institute Genomics Platform"/>
            <consortium name="The Broad Institute Genome Sequencing Center for Infectious Disease"/>
            <person name="Wu L."/>
            <person name="Ma J."/>
        </authorList>
    </citation>
    <scope>NUCLEOTIDE SEQUENCE [LARGE SCALE GENOMIC DNA]</scope>
    <source>
        <strain evidence="14">CCUG 53270</strain>
    </source>
</reference>
<dbReference type="InterPro" id="IPR003660">
    <property type="entry name" value="HAMP_dom"/>
</dbReference>
<keyword evidence="11" id="KW-0812">Transmembrane</keyword>
<protein>
    <recommendedName>
        <fullName evidence="3">histidine kinase</fullName>
        <ecNumber evidence="3">2.7.13.3</ecNumber>
    </recommendedName>
</protein>
<dbReference type="SMART" id="SM00387">
    <property type="entry name" value="HATPase_c"/>
    <property type="match status" value="1"/>
</dbReference>
<keyword evidence="11" id="KW-1133">Transmembrane helix</keyword>
<sequence length="567" mass="65033">MLRILIYITITCCLFVAGTVVLYSHFFSSNQRMEMSSQIGQLHEQTLQRLKQTFSQVDAMARNVGNDNVLQRMTEGTVARDSAEERALREYADQLIKQQTSQLPYITDMCITVNDNGFILCTNSEAASPMLDAQKLPLQKQDRMIVKREMDNDVLDASDQIIFMAPLVDRRSNVVKGTIQMVVALDSIMKDIYGKWPLLHNELIDSEGTLMYSRKASTQTKEPDWKLTEPAQMQWKDESIWSQLSVDLPGTIWVSRIEVQQSVDKAEGQAMRQTLFFVVLMLLAAVVLSAFLFRYYFTRPMQHLRALMNRAELGDFKAYWVRKSSREWGELGESYNQMLNRLEELIKQVKKEEALKKEAEMEALQYQLNPHFLYNTLNTIKWVAKMHRTPQIAEVVTSLVRLLQASLGKKGDFITIREEVGLIHDYMEIQSFRYGEQVKLQCEVDPLAHGCLVPRMILQPLIENAIIHGIEPAKREGLITIRVWLDVPRDLLYCQVEDNGVGMTQAGGTVDHTSAAMRERMSGIGLRHIREKIKLYYGDGYSMHINSKPRQGTTIRLTMPVHQSEVG</sequence>
<evidence type="ECO:0000256" key="9">
    <source>
        <dbReference type="ARBA" id="ARBA00023136"/>
    </source>
</evidence>
<dbReference type="RefSeq" id="WP_345594731.1">
    <property type="nucleotide sequence ID" value="NZ_BAABJG010000055.1"/>
</dbReference>
<dbReference type="PROSITE" id="PS50885">
    <property type="entry name" value="HAMP"/>
    <property type="match status" value="1"/>
</dbReference>
<evidence type="ECO:0000256" key="3">
    <source>
        <dbReference type="ARBA" id="ARBA00012438"/>
    </source>
</evidence>
<dbReference type="EC" id="2.7.13.3" evidence="3"/>
<dbReference type="SUPFAM" id="SSF55874">
    <property type="entry name" value="ATPase domain of HSP90 chaperone/DNA topoisomerase II/histidine kinase"/>
    <property type="match status" value="1"/>
</dbReference>
<evidence type="ECO:0000256" key="11">
    <source>
        <dbReference type="SAM" id="Phobius"/>
    </source>
</evidence>
<dbReference type="Gene3D" id="3.30.565.10">
    <property type="entry name" value="Histidine kinase-like ATPase, C-terminal domain"/>
    <property type="match status" value="1"/>
</dbReference>
<comment type="catalytic activity">
    <reaction evidence="1">
        <text>ATP + protein L-histidine = ADP + protein N-phospho-L-histidine.</text>
        <dbReference type="EC" id="2.7.13.3"/>
    </reaction>
</comment>
<feature type="transmembrane region" description="Helical" evidence="11">
    <location>
        <begin position="6"/>
        <end position="27"/>
    </location>
</feature>